<evidence type="ECO:0000256" key="6">
    <source>
        <dbReference type="ARBA" id="ARBA00029321"/>
    </source>
</evidence>
<dbReference type="Proteomes" id="UP000285478">
    <property type="component" value="Chromosome"/>
</dbReference>
<dbReference type="NCBIfam" id="NF001211">
    <property type="entry name" value="PRK00179.1"/>
    <property type="match status" value="1"/>
</dbReference>
<proteinExistence type="inferred from homology"/>
<dbReference type="HAMAP" id="MF_00473">
    <property type="entry name" value="G6P_isomerase"/>
    <property type="match status" value="1"/>
</dbReference>
<feature type="active site" evidence="7">
    <location>
        <position position="382"/>
    </location>
</feature>
<accession>A0A410H1P5</accession>
<dbReference type="CDD" id="cd05015">
    <property type="entry name" value="SIS_PGI_1"/>
    <property type="match status" value="1"/>
</dbReference>
<dbReference type="GO" id="GO:0004347">
    <property type="term" value="F:glucose-6-phosphate isomerase activity"/>
    <property type="evidence" value="ECO:0007669"/>
    <property type="project" value="UniProtKB-UniRule"/>
</dbReference>
<comment type="similarity">
    <text evidence="2 7 8">Belongs to the GPI family.</text>
</comment>
<keyword evidence="4 7" id="KW-0324">Glycolysis</keyword>
<dbReference type="InterPro" id="IPR001672">
    <property type="entry name" value="G6P_Isomerase"/>
</dbReference>
<evidence type="ECO:0000256" key="2">
    <source>
        <dbReference type="ARBA" id="ARBA00006604"/>
    </source>
</evidence>
<comment type="pathway">
    <text evidence="7">Carbohydrate biosynthesis; gluconeogenesis.</text>
</comment>
<dbReference type="PRINTS" id="PR00662">
    <property type="entry name" value="G6PISOMERASE"/>
</dbReference>
<feature type="active site" description="Proton donor" evidence="7">
    <location>
        <position position="351"/>
    </location>
</feature>
<evidence type="ECO:0000256" key="1">
    <source>
        <dbReference type="ARBA" id="ARBA00004926"/>
    </source>
</evidence>
<dbReference type="CDD" id="cd05016">
    <property type="entry name" value="SIS_PGI_2"/>
    <property type="match status" value="1"/>
</dbReference>
<dbReference type="GO" id="GO:0051156">
    <property type="term" value="P:glucose 6-phosphate metabolic process"/>
    <property type="evidence" value="ECO:0007669"/>
    <property type="project" value="TreeGrafter"/>
</dbReference>
<comment type="subcellular location">
    <subcellularLocation>
        <location evidence="7">Cytoplasm</location>
    </subcellularLocation>
</comment>
<evidence type="ECO:0000313" key="11">
    <source>
        <dbReference type="Proteomes" id="UP000285478"/>
    </source>
</evidence>
<name>A0A410H1P5_9GAMM</name>
<dbReference type="InterPro" id="IPR046348">
    <property type="entry name" value="SIS_dom_sf"/>
</dbReference>
<dbReference type="AlphaFoldDB" id="A0A410H1P5"/>
<dbReference type="Gene3D" id="3.40.50.10490">
    <property type="entry name" value="Glucose-6-phosphate isomerase like protein, domain 1"/>
    <property type="match status" value="2"/>
</dbReference>
<dbReference type="InterPro" id="IPR018189">
    <property type="entry name" value="Phosphoglucose_isomerase_CS"/>
</dbReference>
<comment type="catalytic activity">
    <reaction evidence="6 7 8">
        <text>alpha-D-glucose 6-phosphate = beta-D-fructose 6-phosphate</text>
        <dbReference type="Rhea" id="RHEA:11816"/>
        <dbReference type="ChEBI" id="CHEBI:57634"/>
        <dbReference type="ChEBI" id="CHEBI:58225"/>
        <dbReference type="EC" id="5.3.1.9"/>
    </reaction>
</comment>
<comment type="function">
    <text evidence="7">Catalyzes the reversible isomerization of glucose-6-phosphate to fructose-6-phosphate.</text>
</comment>
<dbReference type="Pfam" id="PF00342">
    <property type="entry name" value="PGI"/>
    <property type="match status" value="1"/>
</dbReference>
<dbReference type="InterPro" id="IPR023096">
    <property type="entry name" value="G6P_Isomerase_C"/>
</dbReference>
<dbReference type="PROSITE" id="PS51463">
    <property type="entry name" value="P_GLUCOSE_ISOMERASE_3"/>
    <property type="match status" value="1"/>
</dbReference>
<dbReference type="EMBL" id="CP035033">
    <property type="protein sequence ID" value="QAB14838.1"/>
    <property type="molecule type" value="Genomic_DNA"/>
</dbReference>
<evidence type="ECO:0000256" key="5">
    <source>
        <dbReference type="ARBA" id="ARBA00023235"/>
    </source>
</evidence>
<dbReference type="GO" id="GO:0097367">
    <property type="term" value="F:carbohydrate derivative binding"/>
    <property type="evidence" value="ECO:0007669"/>
    <property type="project" value="InterPro"/>
</dbReference>
<keyword evidence="7" id="KW-0963">Cytoplasm</keyword>
<comment type="pathway">
    <text evidence="1 7 8">Carbohydrate degradation; glycolysis; D-glyceraldehyde 3-phosphate and glycerone phosphate from D-glucose: step 2/4.</text>
</comment>
<dbReference type="PANTHER" id="PTHR11469:SF1">
    <property type="entry name" value="GLUCOSE-6-PHOSPHATE ISOMERASE"/>
    <property type="match status" value="1"/>
</dbReference>
<dbReference type="SUPFAM" id="SSF53697">
    <property type="entry name" value="SIS domain"/>
    <property type="match status" value="1"/>
</dbReference>
<dbReference type="GO" id="GO:0048029">
    <property type="term" value="F:monosaccharide binding"/>
    <property type="evidence" value="ECO:0007669"/>
    <property type="project" value="TreeGrafter"/>
</dbReference>
<feature type="domain" description="BRCT" evidence="9">
    <location>
        <begin position="181"/>
        <end position="238"/>
    </location>
</feature>
<keyword evidence="11" id="KW-1185">Reference proteome</keyword>
<dbReference type="UniPathway" id="UPA00138"/>
<evidence type="ECO:0000256" key="4">
    <source>
        <dbReference type="ARBA" id="ARBA00023152"/>
    </source>
</evidence>
<keyword evidence="5 7" id="KW-0413">Isomerase</keyword>
<dbReference type="EC" id="5.3.1.9" evidence="7"/>
<organism evidence="10 11">
    <name type="scientific">Hydrogenovibrio thermophilus</name>
    <dbReference type="NCBI Taxonomy" id="265883"/>
    <lineage>
        <taxon>Bacteria</taxon>
        <taxon>Pseudomonadati</taxon>
        <taxon>Pseudomonadota</taxon>
        <taxon>Gammaproteobacteria</taxon>
        <taxon>Thiotrichales</taxon>
        <taxon>Piscirickettsiaceae</taxon>
        <taxon>Hydrogenovibrio</taxon>
    </lineage>
</organism>
<dbReference type="InterPro" id="IPR001357">
    <property type="entry name" value="BRCT_dom"/>
</dbReference>
<sequence length="543" mass="60250">MGVETSAAWQALQLHCDSGMGAMHLSSLFGEANRVDRFSLELDELYIDFSKNRITEETLSLLQALAEQQGLKHEIERLLVGEEVNDTEERPALHSALRAQGQDVSGVAEQVQGDVEAVLQKMTQMVDKIRAGHWRGYSGKPITDVVNIGVGGSDLGPLMITHSLQTVHSPVNLHFISSIDGTQTSNLLRGLNQETTLFILASKSFTTIDTLSNAETAKDWLRECIKSDDVIHAQHFIGVSTKPDKMTEWGIPPENQLLFWDWVGGRYSLWSAIGFPIALKIGMPGFRELLQGAHLMDQHFATAPLSENIPVVLGLIDIWNINFLNIHDKAILPYDARLKYLPSYLEQLVMESNGKSVAKSGDSVAYKTCPVLWGEVGPNAQHAFYQLLHQGTQAVMCDFIAPVERDDFDATSHAEKDESLRHQHELALANCFAQSRVLMLGDGAIPDNLKSSFDSPFKHYPGNQPSNTILMKTISAKTLGMLVAMYEHKTYVEGVMWGINSFDQWGVELGKLIAKETYSAIKEKTLAERFDSSTKALIDRVAK</sequence>
<protein>
    <recommendedName>
        <fullName evidence="7">Glucose-6-phosphate isomerase</fullName>
        <shortName evidence="7">GPI</shortName>
        <ecNumber evidence="7">5.3.1.9</ecNumber>
    </recommendedName>
    <alternativeName>
        <fullName evidence="7">Phosphoglucose isomerase</fullName>
        <shortName evidence="7">PGI</shortName>
    </alternativeName>
    <alternativeName>
        <fullName evidence="7">Phosphohexose isomerase</fullName>
        <shortName evidence="7">PHI</shortName>
    </alternativeName>
</protein>
<evidence type="ECO:0000256" key="3">
    <source>
        <dbReference type="ARBA" id="ARBA00022432"/>
    </source>
</evidence>
<dbReference type="UniPathway" id="UPA00109">
    <property type="reaction ID" value="UER00181"/>
</dbReference>
<dbReference type="PROSITE" id="PS00765">
    <property type="entry name" value="P_GLUCOSE_ISOMERASE_1"/>
    <property type="match status" value="1"/>
</dbReference>
<dbReference type="KEGG" id="htr:EPV75_03690"/>
<dbReference type="Gene3D" id="1.10.1390.10">
    <property type="match status" value="1"/>
</dbReference>
<evidence type="ECO:0000256" key="7">
    <source>
        <dbReference type="HAMAP-Rule" id="MF_00473"/>
    </source>
</evidence>
<dbReference type="PANTHER" id="PTHR11469">
    <property type="entry name" value="GLUCOSE-6-PHOSPHATE ISOMERASE"/>
    <property type="match status" value="1"/>
</dbReference>
<dbReference type="PROSITE" id="PS00174">
    <property type="entry name" value="P_GLUCOSE_ISOMERASE_2"/>
    <property type="match status" value="1"/>
</dbReference>
<dbReference type="RefSeq" id="WP_128384505.1">
    <property type="nucleotide sequence ID" value="NZ_CP035033.1"/>
</dbReference>
<keyword evidence="3 7" id="KW-0312">Gluconeogenesis</keyword>
<gene>
    <name evidence="7" type="primary">pgi</name>
    <name evidence="10" type="ORF">EPV75_03690</name>
</gene>
<dbReference type="GO" id="GO:0006094">
    <property type="term" value="P:gluconeogenesis"/>
    <property type="evidence" value="ECO:0007669"/>
    <property type="project" value="UniProtKB-UniRule"/>
</dbReference>
<dbReference type="InterPro" id="IPR035482">
    <property type="entry name" value="SIS_PGI_2"/>
</dbReference>
<feature type="active site" evidence="7">
    <location>
        <position position="511"/>
    </location>
</feature>
<reference evidence="10 11" key="1">
    <citation type="journal article" date="2018" name="Environ. Microbiol.">
        <title>Genomes of ubiquitous marine and hypersaline Hydrogenovibrio, Thiomicrorhabdus and Thiomicrospira spp. encode a diversity of mechanisms to sustain chemolithoautotrophy in heterogeneous environments.</title>
        <authorList>
            <person name="Scott K.M."/>
            <person name="Williams J."/>
            <person name="Porter C.M.B."/>
            <person name="Russel S."/>
            <person name="Harmer T.L."/>
            <person name="Paul J.H."/>
            <person name="Antonen K.M."/>
            <person name="Bridges M.K."/>
            <person name="Camper G.J."/>
            <person name="Campla C.K."/>
            <person name="Casella L.G."/>
            <person name="Chase E."/>
            <person name="Conrad J.W."/>
            <person name="Cruz M.C."/>
            <person name="Dunlap D.S."/>
            <person name="Duran L."/>
            <person name="Fahsbender E.M."/>
            <person name="Goldsmith D.B."/>
            <person name="Keeley R.F."/>
            <person name="Kondoff M.R."/>
            <person name="Kussy B.I."/>
            <person name="Lane M.K."/>
            <person name="Lawler S."/>
            <person name="Leigh B.A."/>
            <person name="Lewis C."/>
            <person name="Lostal L.M."/>
            <person name="Marking D."/>
            <person name="Mancera P.A."/>
            <person name="McClenthan E.C."/>
            <person name="McIntyre E.A."/>
            <person name="Mine J.A."/>
            <person name="Modi S."/>
            <person name="Moore B.D."/>
            <person name="Morgan W.A."/>
            <person name="Nelson K.M."/>
            <person name="Nguyen K.N."/>
            <person name="Ogburn N."/>
            <person name="Parrino D.G."/>
            <person name="Pedapudi A.D."/>
            <person name="Pelham R.P."/>
            <person name="Preece A.M."/>
            <person name="Rampersad E.A."/>
            <person name="Richardson J.C."/>
            <person name="Rodgers C.M."/>
            <person name="Schaffer B.L."/>
            <person name="Sheridan N.E."/>
            <person name="Solone M.R."/>
            <person name="Staley Z.R."/>
            <person name="Tabuchi M."/>
            <person name="Waide R.J."/>
            <person name="Wanjugi P.W."/>
            <person name="Young S."/>
            <person name="Clum A."/>
            <person name="Daum C."/>
            <person name="Huntemann M."/>
            <person name="Ivanova N."/>
            <person name="Kyrpides N."/>
            <person name="Mikhailova N."/>
            <person name="Palaniappan K."/>
            <person name="Pillay M."/>
            <person name="Reddy T.B.K."/>
            <person name="Shapiro N."/>
            <person name="Stamatis D."/>
            <person name="Varghese N."/>
            <person name="Woyke T."/>
            <person name="Boden R."/>
            <person name="Freyermuth S.K."/>
            <person name="Kerfeld C.A."/>
        </authorList>
    </citation>
    <scope>NUCLEOTIDE SEQUENCE [LARGE SCALE GENOMIC DNA]</scope>
    <source>
        <strain evidence="10 11">JR-2</strain>
    </source>
</reference>
<evidence type="ECO:0000259" key="9">
    <source>
        <dbReference type="PROSITE" id="PS50172"/>
    </source>
</evidence>
<dbReference type="GO" id="GO:0006096">
    <property type="term" value="P:glycolytic process"/>
    <property type="evidence" value="ECO:0007669"/>
    <property type="project" value="UniProtKB-UniRule"/>
</dbReference>
<evidence type="ECO:0000256" key="8">
    <source>
        <dbReference type="RuleBase" id="RU000612"/>
    </source>
</evidence>
<dbReference type="PROSITE" id="PS50172">
    <property type="entry name" value="BRCT"/>
    <property type="match status" value="1"/>
</dbReference>
<dbReference type="InterPro" id="IPR035476">
    <property type="entry name" value="SIS_PGI_1"/>
</dbReference>
<evidence type="ECO:0000313" key="10">
    <source>
        <dbReference type="EMBL" id="QAB14838.1"/>
    </source>
</evidence>
<dbReference type="GO" id="GO:0005829">
    <property type="term" value="C:cytosol"/>
    <property type="evidence" value="ECO:0007669"/>
    <property type="project" value="TreeGrafter"/>
</dbReference>